<dbReference type="GO" id="GO:0019104">
    <property type="term" value="F:DNA N-glycosylase activity"/>
    <property type="evidence" value="ECO:0007669"/>
    <property type="project" value="InterPro"/>
</dbReference>
<dbReference type="GO" id="GO:0003906">
    <property type="term" value="F:DNA-(apurinic or apyrimidinic site) endonuclease activity"/>
    <property type="evidence" value="ECO:0007669"/>
    <property type="project" value="InterPro"/>
</dbReference>
<dbReference type="PROSITE" id="PS51068">
    <property type="entry name" value="FPG_CAT"/>
    <property type="match status" value="1"/>
</dbReference>
<dbReference type="AlphaFoldDB" id="V9R7B9"/>
<keyword evidence="3" id="KW-1185">Reference proteome</keyword>
<dbReference type="InterPro" id="IPR012319">
    <property type="entry name" value="FPG_cat"/>
</dbReference>
<name>V9R7B9_9RICK</name>
<dbReference type="EMBL" id="CP006917">
    <property type="protein sequence ID" value="AHC39712.1"/>
    <property type="molecule type" value="Genomic_DNA"/>
</dbReference>
<dbReference type="HOGENOM" id="CLU_3355929_0_0_5"/>
<evidence type="ECO:0000313" key="2">
    <source>
        <dbReference type="EMBL" id="AHC39712.1"/>
    </source>
</evidence>
<dbReference type="InterPro" id="IPR035937">
    <property type="entry name" value="FPG_N"/>
</dbReference>
<proteinExistence type="predicted"/>
<accession>V9R7B9</accession>
<dbReference type="Proteomes" id="UP000018689">
    <property type="component" value="Chromosome"/>
</dbReference>
<protein>
    <recommendedName>
        <fullName evidence="1">Formamidopyrimidine-DNA glycosylase catalytic domain-containing protein</fullName>
    </recommendedName>
</protein>
<dbReference type="Gene3D" id="3.20.190.10">
    <property type="entry name" value="MutM-like, N-terminal"/>
    <property type="match status" value="1"/>
</dbReference>
<dbReference type="SUPFAM" id="SSF81624">
    <property type="entry name" value="N-terminal domain of MutM-like DNA repair proteins"/>
    <property type="match status" value="1"/>
</dbReference>
<evidence type="ECO:0000313" key="3">
    <source>
        <dbReference type="Proteomes" id="UP000018689"/>
    </source>
</evidence>
<dbReference type="Pfam" id="PF01149">
    <property type="entry name" value="Fapy_DNA_glyco"/>
    <property type="match status" value="1"/>
</dbReference>
<dbReference type="GO" id="GO:0006284">
    <property type="term" value="P:base-excision repair"/>
    <property type="evidence" value="ECO:0007669"/>
    <property type="project" value="InterPro"/>
</dbReference>
<feature type="domain" description="Formamidopyrimidine-DNA glycosylase catalytic" evidence="1">
    <location>
        <begin position="2"/>
        <end position="36"/>
    </location>
</feature>
<reference evidence="2 3" key="1">
    <citation type="journal article" date="2014" name="Genome Announc.">
        <title>Complete Genome Sequence of Ehrlichia muris Strain AS145T, a Model Monocytotropic Ehrlichia Strain.</title>
        <authorList>
            <person name="Thirumalapura N.R."/>
            <person name="Qin X."/>
            <person name="Kuriakose J.A."/>
            <person name="Walker D.H."/>
        </authorList>
    </citation>
    <scope>NUCLEOTIDE SEQUENCE [LARGE SCALE GENOMIC DNA]</scope>
    <source>
        <strain evidence="3">AS154</strain>
    </source>
</reference>
<organism evidence="2 3">
    <name type="scientific">Ehrlichia muris AS145</name>
    <dbReference type="NCBI Taxonomy" id="1423892"/>
    <lineage>
        <taxon>Bacteria</taxon>
        <taxon>Pseudomonadati</taxon>
        <taxon>Pseudomonadota</taxon>
        <taxon>Alphaproteobacteria</taxon>
        <taxon>Rickettsiales</taxon>
        <taxon>Anaplasmataceae</taxon>
        <taxon>Ehrlichia</taxon>
    </lineage>
</organism>
<evidence type="ECO:0000259" key="1">
    <source>
        <dbReference type="PROSITE" id="PS51068"/>
    </source>
</evidence>
<dbReference type="KEGG" id="emr:EMUR_02305"/>
<sequence>MPELPEVEIVCRALSTEVLNKIILNIEINISNNPEG</sequence>
<dbReference type="GO" id="GO:0008270">
    <property type="term" value="F:zinc ion binding"/>
    <property type="evidence" value="ECO:0007669"/>
    <property type="project" value="InterPro"/>
</dbReference>
<gene>
    <name evidence="2" type="ORF">EMUR_02305</name>
</gene>